<organism evidence="3 4">
    <name type="scientific">Gracilimonas halophila</name>
    <dbReference type="NCBI Taxonomy" id="1834464"/>
    <lineage>
        <taxon>Bacteria</taxon>
        <taxon>Pseudomonadati</taxon>
        <taxon>Balneolota</taxon>
        <taxon>Balneolia</taxon>
        <taxon>Balneolales</taxon>
        <taxon>Balneolaceae</taxon>
        <taxon>Gracilimonas</taxon>
    </lineage>
</organism>
<keyword evidence="2" id="KW-0732">Signal</keyword>
<dbReference type="EMBL" id="JBHULI010000001">
    <property type="protein sequence ID" value="MFD2530895.1"/>
    <property type="molecule type" value="Genomic_DNA"/>
</dbReference>
<evidence type="ECO:0000313" key="4">
    <source>
        <dbReference type="Proteomes" id="UP001597460"/>
    </source>
</evidence>
<accession>A0ABW5JEN4</accession>
<dbReference type="SUPFAM" id="SSF49464">
    <property type="entry name" value="Carboxypeptidase regulatory domain-like"/>
    <property type="match status" value="1"/>
</dbReference>
<gene>
    <name evidence="3" type="ORF">ACFSVN_00365</name>
</gene>
<evidence type="ECO:0000313" key="3">
    <source>
        <dbReference type="EMBL" id="MFD2530895.1"/>
    </source>
</evidence>
<proteinExistence type="predicted"/>
<sequence length="324" mass="35978">MIRKKLGLLSVIAALLVTGCAMPGANMLNKVPINSVDIEVLDVEGNPIQGAQVEASNGRKSTTDESGMVTIRFGTVGIHNITVLADNYMPNNMVVTMPKDNGSTITARLTNEVEIGAISFTGINFGAMNMYPMMFNYLFTGYGYQLELEDYPEGGWTEWKTDDSEESYMRKALLKKLENGQEWWQIILKGDSDDDEEHYIAEVLFSEGRQSIVRMREKIGDNEAQEKPVSEGWYNSPQKLTEESMEGALSERSVSVSVPARTFTADLLNFGVAPGISMKMWRVFADQVPGAIVKYEYAEEEEGESSTMELVDFGTDATTLLESF</sequence>
<protein>
    <recommendedName>
        <fullName evidence="5">Carboxypeptidase regulatory-like domain-containing protein</fullName>
    </recommendedName>
</protein>
<feature type="chain" id="PRO_5046991462" description="Carboxypeptidase regulatory-like domain-containing protein" evidence="2">
    <location>
        <begin position="24"/>
        <end position="324"/>
    </location>
</feature>
<dbReference type="Proteomes" id="UP001597460">
    <property type="component" value="Unassembled WGS sequence"/>
</dbReference>
<feature type="region of interest" description="Disordered" evidence="1">
    <location>
        <begin position="223"/>
        <end position="242"/>
    </location>
</feature>
<reference evidence="4" key="1">
    <citation type="journal article" date="2019" name="Int. J. Syst. Evol. Microbiol.">
        <title>The Global Catalogue of Microorganisms (GCM) 10K type strain sequencing project: providing services to taxonomists for standard genome sequencing and annotation.</title>
        <authorList>
            <consortium name="The Broad Institute Genomics Platform"/>
            <consortium name="The Broad Institute Genome Sequencing Center for Infectious Disease"/>
            <person name="Wu L."/>
            <person name="Ma J."/>
        </authorList>
    </citation>
    <scope>NUCLEOTIDE SEQUENCE [LARGE SCALE GENOMIC DNA]</scope>
    <source>
        <strain evidence="4">KCTC 52042</strain>
    </source>
</reference>
<dbReference type="Gene3D" id="2.60.40.1120">
    <property type="entry name" value="Carboxypeptidase-like, regulatory domain"/>
    <property type="match status" value="1"/>
</dbReference>
<dbReference type="InterPro" id="IPR008969">
    <property type="entry name" value="CarboxyPept-like_regulatory"/>
</dbReference>
<dbReference type="PROSITE" id="PS51257">
    <property type="entry name" value="PROKAR_LIPOPROTEIN"/>
    <property type="match status" value="1"/>
</dbReference>
<dbReference type="RefSeq" id="WP_390296903.1">
    <property type="nucleotide sequence ID" value="NZ_JBHULI010000001.1"/>
</dbReference>
<name>A0ABW5JEN4_9BACT</name>
<comment type="caution">
    <text evidence="3">The sequence shown here is derived from an EMBL/GenBank/DDBJ whole genome shotgun (WGS) entry which is preliminary data.</text>
</comment>
<keyword evidence="4" id="KW-1185">Reference proteome</keyword>
<evidence type="ECO:0008006" key="5">
    <source>
        <dbReference type="Google" id="ProtNLM"/>
    </source>
</evidence>
<evidence type="ECO:0000256" key="1">
    <source>
        <dbReference type="SAM" id="MobiDB-lite"/>
    </source>
</evidence>
<feature type="signal peptide" evidence="2">
    <location>
        <begin position="1"/>
        <end position="23"/>
    </location>
</feature>
<evidence type="ECO:0000256" key="2">
    <source>
        <dbReference type="SAM" id="SignalP"/>
    </source>
</evidence>